<dbReference type="InterPro" id="IPR002543">
    <property type="entry name" value="FtsK_dom"/>
</dbReference>
<keyword evidence="1" id="KW-0472">Membrane</keyword>
<comment type="caution">
    <text evidence="3">The sequence shown here is derived from an EMBL/GenBank/DDBJ whole genome shotgun (WGS) entry which is preliminary data.</text>
</comment>
<gene>
    <name evidence="3" type="ORF">G7043_31245</name>
</gene>
<dbReference type="InterPro" id="IPR027417">
    <property type="entry name" value="P-loop_NTPase"/>
</dbReference>
<feature type="transmembrane region" description="Helical" evidence="1">
    <location>
        <begin position="89"/>
        <end position="114"/>
    </location>
</feature>
<evidence type="ECO:0000259" key="2">
    <source>
        <dbReference type="Pfam" id="PF01580"/>
    </source>
</evidence>
<sequence>MPALVVRVVRQHEPTVKTTRVVLAVGLSVAQGFQSWATRAWDAGTFGVYRRQIRAAEVAGDREALAEWIDRRELATERRHKRLMEAPKLAAGIARVLLGSLVAVTLLMLVTALVVELTDLGSFAAFFDGVLDVLRFAITAVTVVWTPFVAATPLLIGFAAWREGRKTGTVPDWALSPAKRQEASVIVTPGGIAQALAHLGIPTLNKALKDGWTVEFATPPVRVNNRGYATVFSLPLGITPTMIADKRAVLARNLHRDTIEVWPTGAERAGYVDLWVADAGSGSKPAPAYPMLTAGTVDVFASVPFGVSQRGDLIAPPLVEANLVFGGLPGQGKSNAVRVVMLGAALDPLAELWVFVFAGNGDFDAYTPRLARYERGTRPEVAEAALAALHELYAEVGRREEKLAELGVKKVTRALAEKHKDLRPIVAGFSECHELFGNPDFGKEAGEVAVNIVKRGRKTGVILAFDTQSSRAAAIPPALVENVAMNVCFYVKTWRNNDGFLGDGSFQAGIRATELRFNVDRGTAVATGTTDETFELLRWFYIEADDSGFDAAADVIARAMTAVHPSVATGGQPQKIAPTTRDLLEDLDEVLGTDPVPAADVPALLARHAPGWAPYRTLNGKALVAQLAALGVKVPSTGNRWPVRPEDVRAALARAATGHLDE</sequence>
<keyword evidence="1" id="KW-1133">Transmembrane helix</keyword>
<proteinExistence type="predicted"/>
<feature type="domain" description="FtsK" evidence="2">
    <location>
        <begin position="317"/>
        <end position="484"/>
    </location>
</feature>
<dbReference type="GO" id="GO:0051301">
    <property type="term" value="P:cell division"/>
    <property type="evidence" value="ECO:0007669"/>
    <property type="project" value="UniProtKB-KW"/>
</dbReference>
<protein>
    <submittedName>
        <fullName evidence="3">Cell division protein FtsK</fullName>
    </submittedName>
</protein>
<evidence type="ECO:0000313" key="4">
    <source>
        <dbReference type="Proteomes" id="UP000481360"/>
    </source>
</evidence>
<evidence type="ECO:0000313" key="3">
    <source>
        <dbReference type="EMBL" id="NGY63408.1"/>
    </source>
</evidence>
<dbReference type="GO" id="GO:0005524">
    <property type="term" value="F:ATP binding"/>
    <property type="evidence" value="ECO:0007669"/>
    <property type="project" value="InterPro"/>
</dbReference>
<dbReference type="Proteomes" id="UP000481360">
    <property type="component" value="Unassembled WGS sequence"/>
</dbReference>
<dbReference type="RefSeq" id="WP_166051726.1">
    <property type="nucleotide sequence ID" value="NZ_JAAMPJ010000009.1"/>
</dbReference>
<keyword evidence="3" id="KW-0132">Cell division</keyword>
<reference evidence="3 4" key="1">
    <citation type="submission" date="2020-03" db="EMBL/GenBank/DDBJ databases">
        <title>Isolation and identification of active actinomycetes.</title>
        <authorList>
            <person name="Sun X."/>
        </authorList>
    </citation>
    <scope>NUCLEOTIDE SEQUENCE [LARGE SCALE GENOMIC DNA]</scope>
    <source>
        <strain evidence="3 4">NEAU-D13</strain>
    </source>
</reference>
<dbReference type="AlphaFoldDB" id="A0A7C9RUT3"/>
<organism evidence="3 4">
    <name type="scientific">Lentzea alba</name>
    <dbReference type="NCBI Taxonomy" id="2714351"/>
    <lineage>
        <taxon>Bacteria</taxon>
        <taxon>Bacillati</taxon>
        <taxon>Actinomycetota</taxon>
        <taxon>Actinomycetes</taxon>
        <taxon>Pseudonocardiales</taxon>
        <taxon>Pseudonocardiaceae</taxon>
        <taxon>Lentzea</taxon>
    </lineage>
</organism>
<keyword evidence="4" id="KW-1185">Reference proteome</keyword>
<accession>A0A7C9RUT3</accession>
<dbReference type="GO" id="GO:0003677">
    <property type="term" value="F:DNA binding"/>
    <property type="evidence" value="ECO:0007669"/>
    <property type="project" value="InterPro"/>
</dbReference>
<feature type="transmembrane region" description="Helical" evidence="1">
    <location>
        <begin position="134"/>
        <end position="156"/>
    </location>
</feature>
<keyword evidence="1" id="KW-0812">Transmembrane</keyword>
<dbReference type="SUPFAM" id="SSF52540">
    <property type="entry name" value="P-loop containing nucleoside triphosphate hydrolases"/>
    <property type="match status" value="1"/>
</dbReference>
<keyword evidence="3" id="KW-0131">Cell cycle</keyword>
<dbReference type="Pfam" id="PF01580">
    <property type="entry name" value="FtsK_SpoIIIE"/>
    <property type="match status" value="1"/>
</dbReference>
<name>A0A7C9RUT3_9PSEU</name>
<dbReference type="Gene3D" id="3.40.50.300">
    <property type="entry name" value="P-loop containing nucleotide triphosphate hydrolases"/>
    <property type="match status" value="1"/>
</dbReference>
<evidence type="ECO:0000256" key="1">
    <source>
        <dbReference type="SAM" id="Phobius"/>
    </source>
</evidence>
<dbReference type="EMBL" id="JAAMPJ010000009">
    <property type="protein sequence ID" value="NGY63408.1"/>
    <property type="molecule type" value="Genomic_DNA"/>
</dbReference>